<evidence type="ECO:0000313" key="5">
    <source>
        <dbReference type="Proteomes" id="UP000294599"/>
    </source>
</evidence>
<accession>A0A4R3L6K6</accession>
<gene>
    <name evidence="4" type="ORF">EDC25_1198</name>
</gene>
<dbReference type="PANTHER" id="PTHR42693:SF33">
    <property type="entry name" value="ARYLSULFATASE"/>
    <property type="match status" value="1"/>
</dbReference>
<reference evidence="4 5" key="1">
    <citation type="submission" date="2019-03" db="EMBL/GenBank/DDBJ databases">
        <title>Genomic Encyclopedia of Type Strains, Phase IV (KMG-IV): sequencing the most valuable type-strain genomes for metagenomic binning, comparative biology and taxonomic classification.</title>
        <authorList>
            <person name="Goeker M."/>
        </authorList>
    </citation>
    <scope>NUCLEOTIDE SEQUENCE [LARGE SCALE GENOMIC DNA]</scope>
    <source>
        <strain evidence="4 5">DSM 21944</strain>
    </source>
</reference>
<dbReference type="AlphaFoldDB" id="A0A4R3L6K6"/>
<dbReference type="InterPro" id="IPR050738">
    <property type="entry name" value="Sulfatase"/>
</dbReference>
<name>A0A4R3L6K6_9GAMM</name>
<dbReference type="InterPro" id="IPR000917">
    <property type="entry name" value="Sulfatase_N"/>
</dbReference>
<dbReference type="Gene3D" id="3.40.720.10">
    <property type="entry name" value="Alkaline Phosphatase, subunit A"/>
    <property type="match status" value="2"/>
</dbReference>
<sequence length="738" mass="78255">MKRSLNPVGLAACLLLAAAAARADTEPPSAAAAGDPIFANGFEQRPNILLVILDDVGVDQIPSFGYGGANPPSMPTIDAIAEGGLRFRNTWAMPECSPGRSTLLTGRFPIRSNVNQALGPNDLANSQVNPYEVTVPRLLDHAGYVSGKFGKTHIGGPENNQAGQGVLGQLGWDYFQGWTEGVPASIDTTAGGVAASGTYSCGFVPDTARDPENGADSGACYTRDAAGVTCSLISGNSPEGDPPGLQCLTRGGILVPDATCQNPAPANLAWEKQNAHYVSSLVINEGTDVTEAGTLDPRSRGYRATLEVDAASAWIREQQKAGHPWMATVSFSNAHTPMQHPPAALLPSGASAQLLADCTSARPLNMRRLYDAMIEATDTEIGRLMLETGLATPDGNGGIVYDPAASNTVIVLVGDNGSFYSTVKVPFDPSRSKGTAYQTGVWVPLIVSGPMVNEPGRTVEHMVNMVDIYHLFGEVAGLDVPALVPRVVDGASMYPYLVDPAHPSIRAFNFTRGGLNLQANGGRNGPCVIGTQCSHTPMTKAICEDNNGTWWGVGADPGSVIKGDLEQCWQVNQVIFHQDPTAYATNKVTMGPTDYRAIRNEHFKLVRNATTDYDPATDAGVDVVSEELYLVNQAVPVPLLDREQHDLLADGKLTPHQAINYAQLVQALEALQDSVVPCPGDGNIDGRVDQADIDNYHAIVADWSGSSVYDFNLDGITDDSDLQIIQDNLGTVCFTMSP</sequence>
<dbReference type="OrthoDB" id="9803751at2"/>
<protein>
    <submittedName>
        <fullName evidence="4">Sulfatase-like protein</fullName>
    </submittedName>
</protein>
<proteinExistence type="inferred from homology"/>
<evidence type="ECO:0000259" key="3">
    <source>
        <dbReference type="Pfam" id="PF00884"/>
    </source>
</evidence>
<dbReference type="EMBL" id="SMAF01000019">
    <property type="protein sequence ID" value="TCS95229.1"/>
    <property type="molecule type" value="Genomic_DNA"/>
</dbReference>
<dbReference type="RefSeq" id="WP_123521277.1">
    <property type="nucleotide sequence ID" value="NZ_JBHLWF010000083.1"/>
</dbReference>
<dbReference type="Proteomes" id="UP000294599">
    <property type="component" value="Unassembled WGS sequence"/>
</dbReference>
<keyword evidence="2" id="KW-0732">Signal</keyword>
<comment type="caution">
    <text evidence="4">The sequence shown here is derived from an EMBL/GenBank/DDBJ whole genome shotgun (WGS) entry which is preliminary data.</text>
</comment>
<keyword evidence="5" id="KW-1185">Reference proteome</keyword>
<feature type="signal peptide" evidence="2">
    <location>
        <begin position="1"/>
        <end position="23"/>
    </location>
</feature>
<dbReference type="SUPFAM" id="SSF53649">
    <property type="entry name" value="Alkaline phosphatase-like"/>
    <property type="match status" value="1"/>
</dbReference>
<dbReference type="PANTHER" id="PTHR42693">
    <property type="entry name" value="ARYLSULFATASE FAMILY MEMBER"/>
    <property type="match status" value="1"/>
</dbReference>
<dbReference type="GO" id="GO:0004065">
    <property type="term" value="F:arylsulfatase activity"/>
    <property type="evidence" value="ECO:0007669"/>
    <property type="project" value="TreeGrafter"/>
</dbReference>
<feature type="domain" description="Sulfatase N-terminal" evidence="3">
    <location>
        <begin position="305"/>
        <end position="477"/>
    </location>
</feature>
<dbReference type="Pfam" id="PF00884">
    <property type="entry name" value="Sulfatase"/>
    <property type="match status" value="2"/>
</dbReference>
<comment type="similarity">
    <text evidence="1">Belongs to the sulfatase family.</text>
</comment>
<evidence type="ECO:0000256" key="2">
    <source>
        <dbReference type="SAM" id="SignalP"/>
    </source>
</evidence>
<feature type="domain" description="Sulfatase N-terminal" evidence="3">
    <location>
        <begin position="46"/>
        <end position="180"/>
    </location>
</feature>
<feature type="chain" id="PRO_5030099245" evidence="2">
    <location>
        <begin position="24"/>
        <end position="738"/>
    </location>
</feature>
<evidence type="ECO:0000313" key="4">
    <source>
        <dbReference type="EMBL" id="TCS95229.1"/>
    </source>
</evidence>
<organism evidence="4 5">
    <name type="scientific">Pseudofulvimonas gallinarii</name>
    <dbReference type="NCBI Taxonomy" id="634155"/>
    <lineage>
        <taxon>Bacteria</taxon>
        <taxon>Pseudomonadati</taxon>
        <taxon>Pseudomonadota</taxon>
        <taxon>Gammaproteobacteria</taxon>
        <taxon>Lysobacterales</taxon>
        <taxon>Rhodanobacteraceae</taxon>
        <taxon>Pseudofulvimonas</taxon>
    </lineage>
</organism>
<dbReference type="InterPro" id="IPR017850">
    <property type="entry name" value="Alkaline_phosphatase_core_sf"/>
</dbReference>
<evidence type="ECO:0000256" key="1">
    <source>
        <dbReference type="ARBA" id="ARBA00008779"/>
    </source>
</evidence>